<dbReference type="HAMAP" id="MF_00238">
    <property type="entry name" value="Cytidyl_kinase_type1"/>
    <property type="match status" value="1"/>
</dbReference>
<reference evidence="10 11" key="1">
    <citation type="submission" date="2016-11" db="EMBL/GenBank/DDBJ databases">
        <authorList>
            <person name="Jaros S."/>
            <person name="Januszkiewicz K."/>
            <person name="Wedrychowicz H."/>
        </authorList>
    </citation>
    <scope>NUCLEOTIDE SEQUENCE [LARGE SCALE GENOMIC DNA]</scope>
    <source>
        <strain evidence="10 11">DSM 19022</strain>
    </source>
</reference>
<keyword evidence="2 8" id="KW-0808">Transferase</keyword>
<dbReference type="Gene3D" id="3.40.50.300">
    <property type="entry name" value="P-loop containing nucleotide triphosphate hydrolases"/>
    <property type="match status" value="1"/>
</dbReference>
<comment type="catalytic activity">
    <reaction evidence="6 8">
        <text>dCMP + ATP = dCDP + ADP</text>
        <dbReference type="Rhea" id="RHEA:25094"/>
        <dbReference type="ChEBI" id="CHEBI:30616"/>
        <dbReference type="ChEBI" id="CHEBI:57566"/>
        <dbReference type="ChEBI" id="CHEBI:58593"/>
        <dbReference type="ChEBI" id="CHEBI:456216"/>
        <dbReference type="EC" id="2.7.4.25"/>
    </reaction>
</comment>
<dbReference type="PANTHER" id="PTHR21299">
    <property type="entry name" value="CYTIDYLATE KINASE/PANTOATE-BETA-ALANINE LIGASE"/>
    <property type="match status" value="1"/>
</dbReference>
<evidence type="ECO:0000256" key="3">
    <source>
        <dbReference type="ARBA" id="ARBA00022741"/>
    </source>
</evidence>
<feature type="domain" description="Cytidylate kinase" evidence="9">
    <location>
        <begin position="6"/>
        <end position="212"/>
    </location>
</feature>
<evidence type="ECO:0000256" key="8">
    <source>
        <dbReference type="HAMAP-Rule" id="MF_00238"/>
    </source>
</evidence>
<dbReference type="EMBL" id="FQZS01000011">
    <property type="protein sequence ID" value="SHI93865.1"/>
    <property type="molecule type" value="Genomic_DNA"/>
</dbReference>
<dbReference type="RefSeq" id="WP_073025939.1">
    <property type="nucleotide sequence ID" value="NZ_FQZS01000011.1"/>
</dbReference>
<dbReference type="AlphaFoldDB" id="A0A1M6F843"/>
<keyword evidence="11" id="KW-1185">Reference proteome</keyword>
<evidence type="ECO:0000256" key="7">
    <source>
        <dbReference type="ARBA" id="ARBA00048478"/>
    </source>
</evidence>
<dbReference type="NCBIfam" id="TIGR00017">
    <property type="entry name" value="cmk"/>
    <property type="match status" value="1"/>
</dbReference>
<evidence type="ECO:0000313" key="11">
    <source>
        <dbReference type="Proteomes" id="UP000184442"/>
    </source>
</evidence>
<dbReference type="EC" id="2.7.4.25" evidence="8"/>
<dbReference type="OrthoDB" id="9807434at2"/>
<evidence type="ECO:0000313" key="10">
    <source>
        <dbReference type="EMBL" id="SHI93865.1"/>
    </source>
</evidence>
<evidence type="ECO:0000256" key="6">
    <source>
        <dbReference type="ARBA" id="ARBA00047615"/>
    </source>
</evidence>
<dbReference type="GO" id="GO:0005829">
    <property type="term" value="C:cytosol"/>
    <property type="evidence" value="ECO:0007669"/>
    <property type="project" value="TreeGrafter"/>
</dbReference>
<dbReference type="GO" id="GO:0036431">
    <property type="term" value="F:dCMP kinase activity"/>
    <property type="evidence" value="ECO:0007669"/>
    <property type="project" value="InterPro"/>
</dbReference>
<dbReference type="SUPFAM" id="SSF52540">
    <property type="entry name" value="P-loop containing nucleoside triphosphate hydrolases"/>
    <property type="match status" value="1"/>
</dbReference>
<comment type="catalytic activity">
    <reaction evidence="7 8">
        <text>CMP + ATP = CDP + ADP</text>
        <dbReference type="Rhea" id="RHEA:11600"/>
        <dbReference type="ChEBI" id="CHEBI:30616"/>
        <dbReference type="ChEBI" id="CHEBI:58069"/>
        <dbReference type="ChEBI" id="CHEBI:60377"/>
        <dbReference type="ChEBI" id="CHEBI:456216"/>
        <dbReference type="EC" id="2.7.4.25"/>
    </reaction>
</comment>
<organism evidence="10 11">
    <name type="scientific">Lutispora thermophila DSM 19022</name>
    <dbReference type="NCBI Taxonomy" id="1122184"/>
    <lineage>
        <taxon>Bacteria</taxon>
        <taxon>Bacillati</taxon>
        <taxon>Bacillota</taxon>
        <taxon>Clostridia</taxon>
        <taxon>Lutisporales</taxon>
        <taxon>Lutisporaceae</taxon>
        <taxon>Lutispora</taxon>
    </lineage>
</organism>
<gene>
    <name evidence="8" type="primary">cmk</name>
    <name evidence="10" type="ORF">SAMN02745176_01868</name>
</gene>
<evidence type="ECO:0000256" key="2">
    <source>
        <dbReference type="ARBA" id="ARBA00022679"/>
    </source>
</evidence>
<keyword evidence="5 8" id="KW-0067">ATP-binding</keyword>
<dbReference type="GO" id="GO:0005524">
    <property type="term" value="F:ATP binding"/>
    <property type="evidence" value="ECO:0007669"/>
    <property type="project" value="UniProtKB-UniRule"/>
</dbReference>
<accession>A0A1M6F843</accession>
<dbReference type="InterPro" id="IPR003136">
    <property type="entry name" value="Cytidylate_kin"/>
</dbReference>
<feature type="binding site" evidence="8">
    <location>
        <begin position="10"/>
        <end position="18"/>
    </location>
    <ligand>
        <name>ATP</name>
        <dbReference type="ChEBI" id="CHEBI:30616"/>
    </ligand>
</feature>
<dbReference type="CDD" id="cd02020">
    <property type="entry name" value="CMPK"/>
    <property type="match status" value="1"/>
</dbReference>
<evidence type="ECO:0000256" key="1">
    <source>
        <dbReference type="ARBA" id="ARBA00009427"/>
    </source>
</evidence>
<sequence>MGFNAIAIDGPAGAGKSTVAKMLSERIGYTYIDSGALFRAITLKVIKLGIDINDIERIIFHARNSDIDFSNNKIYLDGANVSEKIRDNIINTTVSYIAMIPEIRDIVVEIQRKIASNKNVVVDGRDIGTTVFPNAFIKFFLTASVEERALRRYNELTDKKKHTLEEIKKQIIERDFIDANREASPLRQAEDAILIDTTGKSIDEVVSEMLYYVFMKGEKNFVI</sequence>
<comment type="subcellular location">
    <subcellularLocation>
        <location evidence="8">Cytoplasm</location>
    </subcellularLocation>
</comment>
<name>A0A1M6F843_9FIRM</name>
<comment type="similarity">
    <text evidence="1 8">Belongs to the cytidylate kinase family. Type 1 subfamily.</text>
</comment>
<proteinExistence type="inferred from homology"/>
<dbReference type="InterPro" id="IPR027417">
    <property type="entry name" value="P-loop_NTPase"/>
</dbReference>
<dbReference type="STRING" id="1122184.SAMN02745176_01868"/>
<protein>
    <recommendedName>
        <fullName evidence="8">Cytidylate kinase</fullName>
        <shortName evidence="8">CK</shortName>
        <ecNumber evidence="8">2.7.4.25</ecNumber>
    </recommendedName>
    <alternativeName>
        <fullName evidence="8">Cytidine monophosphate kinase</fullName>
        <shortName evidence="8">CMP kinase</shortName>
    </alternativeName>
</protein>
<keyword evidence="4 8" id="KW-0418">Kinase</keyword>
<dbReference type="GO" id="GO:0006220">
    <property type="term" value="P:pyrimidine nucleotide metabolic process"/>
    <property type="evidence" value="ECO:0007669"/>
    <property type="project" value="UniProtKB-UniRule"/>
</dbReference>
<evidence type="ECO:0000256" key="5">
    <source>
        <dbReference type="ARBA" id="ARBA00022840"/>
    </source>
</evidence>
<dbReference type="PANTHER" id="PTHR21299:SF2">
    <property type="entry name" value="CYTIDYLATE KINASE"/>
    <property type="match status" value="1"/>
</dbReference>
<keyword evidence="8" id="KW-0963">Cytoplasm</keyword>
<keyword evidence="3 8" id="KW-0547">Nucleotide-binding</keyword>
<dbReference type="GO" id="GO:0036430">
    <property type="term" value="F:CMP kinase activity"/>
    <property type="evidence" value="ECO:0007669"/>
    <property type="project" value="RHEA"/>
</dbReference>
<dbReference type="Proteomes" id="UP000184442">
    <property type="component" value="Unassembled WGS sequence"/>
</dbReference>
<evidence type="ECO:0000259" key="9">
    <source>
        <dbReference type="Pfam" id="PF02224"/>
    </source>
</evidence>
<evidence type="ECO:0000256" key="4">
    <source>
        <dbReference type="ARBA" id="ARBA00022777"/>
    </source>
</evidence>
<dbReference type="InterPro" id="IPR011994">
    <property type="entry name" value="Cytidylate_kinase_dom"/>
</dbReference>
<dbReference type="Pfam" id="PF02224">
    <property type="entry name" value="Cytidylate_kin"/>
    <property type="match status" value="1"/>
</dbReference>
<dbReference type="GO" id="GO:0015949">
    <property type="term" value="P:nucleobase-containing small molecule interconversion"/>
    <property type="evidence" value="ECO:0007669"/>
    <property type="project" value="TreeGrafter"/>
</dbReference>